<evidence type="ECO:0000313" key="8">
    <source>
        <dbReference type="Proteomes" id="UP000626370"/>
    </source>
</evidence>
<feature type="domain" description="FAD/NAD(P)-binding" evidence="6">
    <location>
        <begin position="7"/>
        <end position="294"/>
    </location>
</feature>
<dbReference type="PANTHER" id="PTHR48105">
    <property type="entry name" value="THIOREDOXIN REDUCTASE 1-RELATED-RELATED"/>
    <property type="match status" value="1"/>
</dbReference>
<dbReference type="HAMAP" id="MF_01685">
    <property type="entry name" value="FENR2"/>
    <property type="match status" value="1"/>
</dbReference>
<organism evidence="7 8">
    <name type="scientific">Thalassotalea profundi</name>
    <dbReference type="NCBI Taxonomy" id="2036687"/>
    <lineage>
        <taxon>Bacteria</taxon>
        <taxon>Pseudomonadati</taxon>
        <taxon>Pseudomonadota</taxon>
        <taxon>Gammaproteobacteria</taxon>
        <taxon>Alteromonadales</taxon>
        <taxon>Colwelliaceae</taxon>
        <taxon>Thalassotalea</taxon>
    </lineage>
</organism>
<name>A0ABQ3IEM7_9GAMM</name>
<dbReference type="SUPFAM" id="SSF51905">
    <property type="entry name" value="FAD/NAD(P)-binding domain"/>
    <property type="match status" value="1"/>
</dbReference>
<dbReference type="PRINTS" id="PR00368">
    <property type="entry name" value="FADPNR"/>
</dbReference>
<comment type="caution">
    <text evidence="5">Lacks conserved residue(s) required for the propagation of feature annotation.</text>
</comment>
<evidence type="ECO:0000256" key="5">
    <source>
        <dbReference type="HAMAP-Rule" id="MF_01685"/>
    </source>
</evidence>
<dbReference type="InterPro" id="IPR023753">
    <property type="entry name" value="FAD/NAD-binding_dom"/>
</dbReference>
<comment type="similarity">
    <text evidence="5">Belongs to the ferredoxin--NADP reductase type 2 family.</text>
</comment>
<protein>
    <recommendedName>
        <fullName evidence="5">Ferredoxin--NADP reductase</fullName>
        <shortName evidence="5">FNR</shortName>
        <shortName evidence="5">Fd-NADP(+) reductase</shortName>
        <ecNumber evidence="5">1.18.1.2</ecNumber>
    </recommendedName>
</protein>
<dbReference type="Proteomes" id="UP000626370">
    <property type="component" value="Unassembled WGS sequence"/>
</dbReference>
<sequence length="341" mass="37570">MKIIETDVVIIGAGPVGLFQIFELGLQGLKAVVIDSVPEIGGQCSQLYPDKPIYDIPAIPVASAQSIINNLAKQASPFMPTYLMSEKVTEVNKESERNFAVKTDRNRLVQCKAVIIAAGNGAFEPVRLKVKGIEDFENKQLFYHVKDKVLFKDKNVVVLGGGDSAFDWALNLQPIAQSVLLIHRSSNFRASQASVAKMEQLCDNYQMQFLCGQVVDYQQKEGLLSKVIVQSAGIKRSVDLDHLLVFFGLSPKVGAIANWNLEMNHHQICVDTEKFETSIPGIYAVGDINDYPGKRKLILSGFHEAALAAFAIKQAMDTTKRVATLYTTTSPVLHKLINTET</sequence>
<feature type="binding site" evidence="5">
    <location>
        <position position="43"/>
    </location>
    <ligand>
        <name>FAD</name>
        <dbReference type="ChEBI" id="CHEBI:57692"/>
    </ligand>
</feature>
<dbReference type="EC" id="1.18.1.2" evidence="5"/>
<dbReference type="PRINTS" id="PR00469">
    <property type="entry name" value="PNDRDTASEII"/>
</dbReference>
<dbReference type="EMBL" id="BNAH01000002">
    <property type="protein sequence ID" value="GHE81563.1"/>
    <property type="molecule type" value="Genomic_DNA"/>
</dbReference>
<dbReference type="Gene3D" id="3.50.50.60">
    <property type="entry name" value="FAD/NAD(P)-binding domain"/>
    <property type="match status" value="2"/>
</dbReference>
<dbReference type="InterPro" id="IPR050097">
    <property type="entry name" value="Ferredoxin-NADP_redctase_2"/>
</dbReference>
<evidence type="ECO:0000256" key="1">
    <source>
        <dbReference type="ARBA" id="ARBA00022630"/>
    </source>
</evidence>
<gene>
    <name evidence="7" type="ORF">GCM10011501_07250</name>
</gene>
<keyword evidence="4 5" id="KW-0560">Oxidoreductase</keyword>
<feature type="binding site" evidence="5">
    <location>
        <position position="48"/>
    </location>
    <ligand>
        <name>FAD</name>
        <dbReference type="ChEBI" id="CHEBI:57692"/>
    </ligand>
</feature>
<dbReference type="InterPro" id="IPR022890">
    <property type="entry name" value="Fd--NADP_Rdtase_type_2"/>
</dbReference>
<feature type="binding site" evidence="5">
    <location>
        <position position="287"/>
    </location>
    <ligand>
        <name>FAD</name>
        <dbReference type="ChEBI" id="CHEBI:57692"/>
    </ligand>
</feature>
<dbReference type="RefSeq" id="WP_189376739.1">
    <property type="nucleotide sequence ID" value="NZ_BNAH01000002.1"/>
</dbReference>
<keyword evidence="3 5" id="KW-0521">NADP</keyword>
<feature type="binding site" evidence="5">
    <location>
        <position position="35"/>
    </location>
    <ligand>
        <name>FAD</name>
        <dbReference type="ChEBI" id="CHEBI:57692"/>
    </ligand>
</feature>
<reference evidence="8" key="1">
    <citation type="journal article" date="2019" name="Int. J. Syst. Evol. Microbiol.">
        <title>The Global Catalogue of Microorganisms (GCM) 10K type strain sequencing project: providing services to taxonomists for standard genome sequencing and annotation.</title>
        <authorList>
            <consortium name="The Broad Institute Genomics Platform"/>
            <consortium name="The Broad Institute Genome Sequencing Center for Infectious Disease"/>
            <person name="Wu L."/>
            <person name="Ma J."/>
        </authorList>
    </citation>
    <scope>NUCLEOTIDE SEQUENCE [LARGE SCALE GENOMIC DNA]</scope>
    <source>
        <strain evidence="8">CGMCC 1.15922</strain>
    </source>
</reference>
<evidence type="ECO:0000313" key="7">
    <source>
        <dbReference type="EMBL" id="GHE81563.1"/>
    </source>
</evidence>
<accession>A0ABQ3IEM7</accession>
<evidence type="ECO:0000256" key="2">
    <source>
        <dbReference type="ARBA" id="ARBA00022827"/>
    </source>
</evidence>
<comment type="catalytic activity">
    <reaction evidence="5">
        <text>2 reduced [2Fe-2S]-[ferredoxin] + NADP(+) + H(+) = 2 oxidized [2Fe-2S]-[ferredoxin] + NADPH</text>
        <dbReference type="Rhea" id="RHEA:20125"/>
        <dbReference type="Rhea" id="RHEA-COMP:10000"/>
        <dbReference type="Rhea" id="RHEA-COMP:10001"/>
        <dbReference type="ChEBI" id="CHEBI:15378"/>
        <dbReference type="ChEBI" id="CHEBI:33737"/>
        <dbReference type="ChEBI" id="CHEBI:33738"/>
        <dbReference type="ChEBI" id="CHEBI:57783"/>
        <dbReference type="ChEBI" id="CHEBI:58349"/>
        <dbReference type="EC" id="1.18.1.2"/>
    </reaction>
</comment>
<dbReference type="InterPro" id="IPR036188">
    <property type="entry name" value="FAD/NAD-bd_sf"/>
</dbReference>
<feature type="binding site" evidence="5">
    <location>
        <position position="88"/>
    </location>
    <ligand>
        <name>FAD</name>
        <dbReference type="ChEBI" id="CHEBI:57692"/>
    </ligand>
</feature>
<dbReference type="Pfam" id="PF07992">
    <property type="entry name" value="Pyr_redox_2"/>
    <property type="match status" value="1"/>
</dbReference>
<feature type="binding site" evidence="5">
    <location>
        <position position="328"/>
    </location>
    <ligand>
        <name>FAD</name>
        <dbReference type="ChEBI" id="CHEBI:57692"/>
    </ligand>
</feature>
<feature type="binding site" evidence="5">
    <location>
        <position position="123"/>
    </location>
    <ligand>
        <name>FAD</name>
        <dbReference type="ChEBI" id="CHEBI:57692"/>
    </ligand>
</feature>
<evidence type="ECO:0000259" key="6">
    <source>
        <dbReference type="Pfam" id="PF07992"/>
    </source>
</evidence>
<evidence type="ECO:0000256" key="3">
    <source>
        <dbReference type="ARBA" id="ARBA00022857"/>
    </source>
</evidence>
<proteinExistence type="inferred from homology"/>
<keyword evidence="1 5" id="KW-0285">Flavoprotein</keyword>
<comment type="subunit">
    <text evidence="5">Homodimer.</text>
</comment>
<comment type="caution">
    <text evidence="7">The sequence shown here is derived from an EMBL/GenBank/DDBJ whole genome shotgun (WGS) entry which is preliminary data.</text>
</comment>
<keyword evidence="2 5" id="KW-0274">FAD</keyword>
<evidence type="ECO:0000256" key="4">
    <source>
        <dbReference type="ARBA" id="ARBA00023002"/>
    </source>
</evidence>
<comment type="cofactor">
    <cofactor evidence="5">
        <name>FAD</name>
        <dbReference type="ChEBI" id="CHEBI:57692"/>
    </cofactor>
    <text evidence="5">Binds 1 FAD per subunit.</text>
</comment>
<keyword evidence="8" id="KW-1185">Reference proteome</keyword>